<gene>
    <name evidence="1" type="ORF">L195_g021654</name>
</gene>
<dbReference type="EMBL" id="ASHM01016604">
    <property type="protein sequence ID" value="PNX98407.1"/>
    <property type="molecule type" value="Genomic_DNA"/>
</dbReference>
<sequence>MNLPESISHISSLKSLDLSDCKWFECIPSSRLKLLSDSKEGQCSSAFLEVQFQVGYLTVARDI</sequence>
<dbReference type="AlphaFoldDB" id="A0A2K3N5T5"/>
<name>A0A2K3N5T5_TRIPR</name>
<evidence type="ECO:0000313" key="2">
    <source>
        <dbReference type="Proteomes" id="UP000236291"/>
    </source>
</evidence>
<comment type="caution">
    <text evidence="1">The sequence shown here is derived from an EMBL/GenBank/DDBJ whole genome shotgun (WGS) entry which is preliminary data.</text>
</comment>
<accession>A0A2K3N5T5</accession>
<proteinExistence type="predicted"/>
<evidence type="ECO:0000313" key="1">
    <source>
        <dbReference type="EMBL" id="PNX98407.1"/>
    </source>
</evidence>
<dbReference type="Proteomes" id="UP000236291">
    <property type="component" value="Unassembled WGS sequence"/>
</dbReference>
<organism evidence="1 2">
    <name type="scientific">Trifolium pratense</name>
    <name type="common">Red clover</name>
    <dbReference type="NCBI Taxonomy" id="57577"/>
    <lineage>
        <taxon>Eukaryota</taxon>
        <taxon>Viridiplantae</taxon>
        <taxon>Streptophyta</taxon>
        <taxon>Embryophyta</taxon>
        <taxon>Tracheophyta</taxon>
        <taxon>Spermatophyta</taxon>
        <taxon>Magnoliopsida</taxon>
        <taxon>eudicotyledons</taxon>
        <taxon>Gunneridae</taxon>
        <taxon>Pentapetalae</taxon>
        <taxon>rosids</taxon>
        <taxon>fabids</taxon>
        <taxon>Fabales</taxon>
        <taxon>Fabaceae</taxon>
        <taxon>Papilionoideae</taxon>
        <taxon>50 kb inversion clade</taxon>
        <taxon>NPAAA clade</taxon>
        <taxon>Hologalegina</taxon>
        <taxon>IRL clade</taxon>
        <taxon>Trifolieae</taxon>
        <taxon>Trifolium</taxon>
    </lineage>
</organism>
<protein>
    <submittedName>
        <fullName evidence="1">Uncharacterized protein</fullName>
    </submittedName>
</protein>
<reference evidence="1 2" key="1">
    <citation type="journal article" date="2014" name="Am. J. Bot.">
        <title>Genome assembly and annotation for red clover (Trifolium pratense; Fabaceae).</title>
        <authorList>
            <person name="Istvanek J."/>
            <person name="Jaros M."/>
            <person name="Krenek A."/>
            <person name="Repkova J."/>
        </authorList>
    </citation>
    <scope>NUCLEOTIDE SEQUENCE [LARGE SCALE GENOMIC DNA]</scope>
    <source>
        <strain evidence="2">cv. Tatra</strain>
        <tissue evidence="1">Young leaves</tissue>
    </source>
</reference>
<reference evidence="1 2" key="2">
    <citation type="journal article" date="2017" name="Front. Plant Sci.">
        <title>Gene Classification and Mining of Molecular Markers Useful in Red Clover (Trifolium pratense) Breeding.</title>
        <authorList>
            <person name="Istvanek J."/>
            <person name="Dluhosova J."/>
            <person name="Dluhos P."/>
            <person name="Patkova L."/>
            <person name="Nedelnik J."/>
            <person name="Repkova J."/>
        </authorList>
    </citation>
    <scope>NUCLEOTIDE SEQUENCE [LARGE SCALE GENOMIC DNA]</scope>
    <source>
        <strain evidence="2">cv. Tatra</strain>
        <tissue evidence="1">Young leaves</tissue>
    </source>
</reference>
<dbReference type="Gene3D" id="3.80.10.10">
    <property type="entry name" value="Ribonuclease Inhibitor"/>
    <property type="match status" value="1"/>
</dbReference>
<dbReference type="InterPro" id="IPR032675">
    <property type="entry name" value="LRR_dom_sf"/>
</dbReference>